<reference evidence="1" key="1">
    <citation type="submission" date="2022-06" db="EMBL/GenBank/DDBJ databases">
        <title>Uncovering the hologenomic basis of an extraordinary plant invasion.</title>
        <authorList>
            <person name="Bieker V.C."/>
            <person name="Martin M.D."/>
            <person name="Gilbert T."/>
            <person name="Hodgins K."/>
            <person name="Battlay P."/>
            <person name="Petersen B."/>
            <person name="Wilson J."/>
        </authorList>
    </citation>
    <scope>NUCLEOTIDE SEQUENCE</scope>
    <source>
        <strain evidence="1">AA19_3_7</strain>
        <tissue evidence="1">Leaf</tissue>
    </source>
</reference>
<protein>
    <submittedName>
        <fullName evidence="1">Uncharacterized protein</fullName>
    </submittedName>
</protein>
<feature type="non-terminal residue" evidence="1">
    <location>
        <position position="1"/>
    </location>
</feature>
<gene>
    <name evidence="1" type="ORF">M8C21_007067</name>
</gene>
<dbReference type="Proteomes" id="UP001206925">
    <property type="component" value="Unassembled WGS sequence"/>
</dbReference>
<sequence length="156" mass="17509">MKQFFITFPHTQTMVPATTITNRDKMRFCKEHHVRPSSSLFRDLGQRFNLIATVKLFKSQDLDDPKPFLDCSYEYPLGGVLLYGPLGTGKTMQPSGNWSFFISTRTHVLFVQRGANVVGWLPPGVCKNVMTSLNVGKELSMPNGVLINGMELNVDP</sequence>
<proteinExistence type="predicted"/>
<organism evidence="1 2">
    <name type="scientific">Ambrosia artemisiifolia</name>
    <name type="common">Common ragweed</name>
    <dbReference type="NCBI Taxonomy" id="4212"/>
    <lineage>
        <taxon>Eukaryota</taxon>
        <taxon>Viridiplantae</taxon>
        <taxon>Streptophyta</taxon>
        <taxon>Embryophyta</taxon>
        <taxon>Tracheophyta</taxon>
        <taxon>Spermatophyta</taxon>
        <taxon>Magnoliopsida</taxon>
        <taxon>eudicotyledons</taxon>
        <taxon>Gunneridae</taxon>
        <taxon>Pentapetalae</taxon>
        <taxon>asterids</taxon>
        <taxon>campanulids</taxon>
        <taxon>Asterales</taxon>
        <taxon>Asteraceae</taxon>
        <taxon>Asteroideae</taxon>
        <taxon>Heliantheae alliance</taxon>
        <taxon>Heliantheae</taxon>
        <taxon>Ambrosia</taxon>
    </lineage>
</organism>
<dbReference type="EMBL" id="JAMZMK010011926">
    <property type="protein sequence ID" value="KAI7725525.1"/>
    <property type="molecule type" value="Genomic_DNA"/>
</dbReference>
<comment type="caution">
    <text evidence="1">The sequence shown here is derived from an EMBL/GenBank/DDBJ whole genome shotgun (WGS) entry which is preliminary data.</text>
</comment>
<keyword evidence="2" id="KW-1185">Reference proteome</keyword>
<name>A0AAD5BLG7_AMBAR</name>
<accession>A0AAD5BLG7</accession>
<dbReference type="AlphaFoldDB" id="A0AAD5BLG7"/>
<evidence type="ECO:0000313" key="1">
    <source>
        <dbReference type="EMBL" id="KAI7725525.1"/>
    </source>
</evidence>
<evidence type="ECO:0000313" key="2">
    <source>
        <dbReference type="Proteomes" id="UP001206925"/>
    </source>
</evidence>